<organism evidence="2 3">
    <name type="scientific">Planococcus dechangensis</name>
    <dbReference type="NCBI Taxonomy" id="1176255"/>
    <lineage>
        <taxon>Bacteria</taxon>
        <taxon>Bacillati</taxon>
        <taxon>Bacillota</taxon>
        <taxon>Bacilli</taxon>
        <taxon>Bacillales</taxon>
        <taxon>Caryophanaceae</taxon>
        <taxon>Planococcus</taxon>
    </lineage>
</organism>
<feature type="transmembrane region" description="Helical" evidence="1">
    <location>
        <begin position="77"/>
        <end position="100"/>
    </location>
</feature>
<keyword evidence="1" id="KW-0472">Membrane</keyword>
<accession>A0ABV9MEK7</accession>
<feature type="transmembrane region" description="Helical" evidence="1">
    <location>
        <begin position="44"/>
        <end position="70"/>
    </location>
</feature>
<keyword evidence="3" id="KW-1185">Reference proteome</keyword>
<keyword evidence="1" id="KW-1133">Transmembrane helix</keyword>
<keyword evidence="1" id="KW-0812">Transmembrane</keyword>
<protein>
    <recommendedName>
        <fullName evidence="4">DUF3021 domain-containing protein</fullName>
    </recommendedName>
</protein>
<evidence type="ECO:0000313" key="3">
    <source>
        <dbReference type="Proteomes" id="UP001595932"/>
    </source>
</evidence>
<evidence type="ECO:0008006" key="4">
    <source>
        <dbReference type="Google" id="ProtNLM"/>
    </source>
</evidence>
<sequence>MLIKLVSTFHLALSVGAFFAGISMLPGMGIFVEFPPEWVGIMPFSSWTALAVFGMMVFGVGNAIAALYGFTKKNPKLFLFTISLGILLFCSAAMPIVLLGDWYLPLVYFFALSFMQISFGLFGMFYKHKAKAASSRSQKLTH</sequence>
<reference evidence="3" key="1">
    <citation type="journal article" date="2019" name="Int. J. Syst. Evol. Microbiol.">
        <title>The Global Catalogue of Microorganisms (GCM) 10K type strain sequencing project: providing services to taxonomists for standard genome sequencing and annotation.</title>
        <authorList>
            <consortium name="The Broad Institute Genomics Platform"/>
            <consortium name="The Broad Institute Genome Sequencing Center for Infectious Disease"/>
            <person name="Wu L."/>
            <person name="Ma J."/>
        </authorList>
    </citation>
    <scope>NUCLEOTIDE SEQUENCE [LARGE SCALE GENOMIC DNA]</scope>
    <source>
        <strain evidence="3">CGMCC 1.12151</strain>
    </source>
</reference>
<dbReference type="RefSeq" id="WP_377280028.1">
    <property type="nucleotide sequence ID" value="NZ_JBHSGL010000015.1"/>
</dbReference>
<dbReference type="EMBL" id="JBHSGL010000015">
    <property type="protein sequence ID" value="MFC4714306.1"/>
    <property type="molecule type" value="Genomic_DNA"/>
</dbReference>
<evidence type="ECO:0000256" key="1">
    <source>
        <dbReference type="SAM" id="Phobius"/>
    </source>
</evidence>
<comment type="caution">
    <text evidence="2">The sequence shown here is derived from an EMBL/GenBank/DDBJ whole genome shotgun (WGS) entry which is preliminary data.</text>
</comment>
<name>A0ABV9MEK7_9BACL</name>
<feature type="transmembrane region" description="Helical" evidence="1">
    <location>
        <begin position="106"/>
        <end position="126"/>
    </location>
</feature>
<proteinExistence type="predicted"/>
<feature type="transmembrane region" description="Helical" evidence="1">
    <location>
        <begin position="12"/>
        <end position="32"/>
    </location>
</feature>
<dbReference type="Proteomes" id="UP001595932">
    <property type="component" value="Unassembled WGS sequence"/>
</dbReference>
<gene>
    <name evidence="2" type="ORF">ACFO5U_15755</name>
</gene>
<evidence type="ECO:0000313" key="2">
    <source>
        <dbReference type="EMBL" id="MFC4714306.1"/>
    </source>
</evidence>